<protein>
    <submittedName>
        <fullName evidence="4">Putative lipoprotein</fullName>
    </submittedName>
</protein>
<evidence type="ECO:0000256" key="1">
    <source>
        <dbReference type="SAM" id="SignalP"/>
    </source>
</evidence>
<dbReference type="RefSeq" id="WP_021589667.1">
    <property type="nucleotide sequence ID" value="NZ_AWEY01000023.1"/>
</dbReference>
<dbReference type="InterPro" id="IPR058667">
    <property type="entry name" value="DUF6242_C"/>
</dbReference>
<dbReference type="EMBL" id="AWEY01000023">
    <property type="protein sequence ID" value="ERK39354.1"/>
    <property type="molecule type" value="Genomic_DNA"/>
</dbReference>
<keyword evidence="4" id="KW-0449">Lipoprotein</keyword>
<accession>U2P6L2</accession>
<name>U2P6L2_9BACT</name>
<evidence type="ECO:0000313" key="5">
    <source>
        <dbReference type="Proteomes" id="UP000016648"/>
    </source>
</evidence>
<feature type="domain" description="DUF6242" evidence="3">
    <location>
        <begin position="158"/>
        <end position="465"/>
    </location>
</feature>
<sequence length="472" mass="51331">MKSNLLSFILSLTTTILLASCLGNTDGNTTTYYDSAISSFRVGTLNKYLTTTDKDGKTTVKKVAVDCSKYKFYIDQATHTIYNPDSLPAGLDIKHVIATCATKNNGVITIKSMTSDSVRAYSTRDSIDFSQPRVFTVYNHTGQSHTVYTVKVNMHKEEADDFRWNLTTVDNDGPAALTDLRMLACGGSMYLLGRTGGETAIYKTSESSPNGWQKLAFNLPKAALSPANITALADKLYLLADGKLYVSTDGSQWDEVAPTTMTKLLGASTARLYGLSADNRIVSSADGKDWKTETMDAGAALLPQENIRLMTLPSLTNENINHLVLVGNPAAANTTDSTACIWSKVEDNSETASVEPWSYNPVATGNPFKALRLTNLQTARYDDALIAFGGDGMGTGKAKAFGGIYVSKDKGVTWKRDSTMALPAVFKSSKTHFAMAVDSKKFIWIFCGESGQLWKGRHAAKGWATEQKKFEK</sequence>
<evidence type="ECO:0000259" key="3">
    <source>
        <dbReference type="Pfam" id="PF25852"/>
    </source>
</evidence>
<feature type="chain" id="PRO_5004632278" evidence="1">
    <location>
        <begin position="20"/>
        <end position="472"/>
    </location>
</feature>
<proteinExistence type="predicted"/>
<dbReference type="SUPFAM" id="SSF110296">
    <property type="entry name" value="Oligoxyloglucan reducing end-specific cellobiohydrolase"/>
    <property type="match status" value="1"/>
</dbReference>
<organism evidence="4 5">
    <name type="scientific">Segatella baroniae F0067</name>
    <dbReference type="NCBI Taxonomy" id="1115809"/>
    <lineage>
        <taxon>Bacteria</taxon>
        <taxon>Pseudomonadati</taxon>
        <taxon>Bacteroidota</taxon>
        <taxon>Bacteroidia</taxon>
        <taxon>Bacteroidales</taxon>
        <taxon>Prevotellaceae</taxon>
        <taxon>Segatella</taxon>
    </lineage>
</organism>
<dbReference type="Pfam" id="PF19755">
    <property type="entry name" value="DUF6242"/>
    <property type="match status" value="1"/>
</dbReference>
<comment type="caution">
    <text evidence="4">The sequence shown here is derived from an EMBL/GenBank/DDBJ whole genome shotgun (WGS) entry which is preliminary data.</text>
</comment>
<gene>
    <name evidence="4" type="ORF">HMPREF9135_1717</name>
</gene>
<dbReference type="Proteomes" id="UP000016648">
    <property type="component" value="Unassembled WGS sequence"/>
</dbReference>
<dbReference type="Pfam" id="PF25852">
    <property type="entry name" value="DUF6242_C"/>
    <property type="match status" value="1"/>
</dbReference>
<evidence type="ECO:0000259" key="2">
    <source>
        <dbReference type="Pfam" id="PF19755"/>
    </source>
</evidence>
<dbReference type="InterPro" id="IPR046209">
    <property type="entry name" value="DUF6242_N"/>
</dbReference>
<keyword evidence="5" id="KW-1185">Reference proteome</keyword>
<keyword evidence="1" id="KW-0732">Signal</keyword>
<evidence type="ECO:0000313" key="4">
    <source>
        <dbReference type="EMBL" id="ERK39354.1"/>
    </source>
</evidence>
<dbReference type="PATRIC" id="fig|1115809.3.peg.1274"/>
<dbReference type="PROSITE" id="PS51257">
    <property type="entry name" value="PROKAR_LIPOPROTEIN"/>
    <property type="match status" value="1"/>
</dbReference>
<feature type="domain" description="DUF6242" evidence="2">
    <location>
        <begin position="40"/>
        <end position="152"/>
    </location>
</feature>
<reference evidence="4 5" key="1">
    <citation type="submission" date="2013-08" db="EMBL/GenBank/DDBJ databases">
        <authorList>
            <person name="Durkin A.S."/>
            <person name="Haft D.R."/>
            <person name="McCorrison J."/>
            <person name="Torralba M."/>
            <person name="Gillis M."/>
            <person name="Haft D.H."/>
            <person name="Methe B."/>
            <person name="Sutton G."/>
            <person name="Nelson K.E."/>
        </authorList>
    </citation>
    <scope>NUCLEOTIDE SEQUENCE [LARGE SCALE GENOMIC DNA]</scope>
    <source>
        <strain evidence="4 5">F0067</strain>
    </source>
</reference>
<feature type="signal peptide" evidence="1">
    <location>
        <begin position="1"/>
        <end position="19"/>
    </location>
</feature>
<dbReference type="AlphaFoldDB" id="U2P6L2"/>